<name>U9TDY8_RHIID</name>
<dbReference type="SMART" id="SM00584">
    <property type="entry name" value="TLDc"/>
    <property type="match status" value="1"/>
</dbReference>
<gene>
    <name evidence="2" type="ORF">GLOINDRAFT_7390</name>
</gene>
<evidence type="ECO:0000259" key="1">
    <source>
        <dbReference type="PROSITE" id="PS51886"/>
    </source>
</evidence>
<dbReference type="VEuPathDB" id="FungiDB:RhiirFUN_007825"/>
<dbReference type="Pfam" id="PF07534">
    <property type="entry name" value="TLD"/>
    <property type="match status" value="1"/>
</dbReference>
<dbReference type="AlphaFoldDB" id="U9TDY8"/>
<dbReference type="EMBL" id="KI296361">
    <property type="protein sequence ID" value="ESA01556.1"/>
    <property type="molecule type" value="Genomic_DNA"/>
</dbReference>
<evidence type="ECO:0000313" key="2">
    <source>
        <dbReference type="EMBL" id="ESA01556.1"/>
    </source>
</evidence>
<protein>
    <recommendedName>
        <fullName evidence="1">TLDc domain-containing protein</fullName>
    </recommendedName>
</protein>
<reference evidence="2" key="1">
    <citation type="submission" date="2013-07" db="EMBL/GenBank/DDBJ databases">
        <title>The genome of an arbuscular mycorrhizal fungus provides insights into the evolution of the oldest plant symbiosis.</title>
        <authorList>
            <consortium name="DOE Joint Genome Institute"/>
            <person name="Tisserant E."/>
            <person name="Malbreil M."/>
            <person name="Kuo A."/>
            <person name="Kohler A."/>
            <person name="Symeonidi A."/>
            <person name="Balestrini R."/>
            <person name="Charron P."/>
            <person name="Duensing N."/>
            <person name="Frei-dit-Frey N."/>
            <person name="Gianinazzi-Pearson V."/>
            <person name="Gilbert B."/>
            <person name="Handa Y."/>
            <person name="Hijri M."/>
            <person name="Kaul R."/>
            <person name="Kawaguchi M."/>
            <person name="Krajinski F."/>
            <person name="Lammers P."/>
            <person name="Lapierre D."/>
            <person name="Masclaux F.G."/>
            <person name="Murat C."/>
            <person name="Morin E."/>
            <person name="Ndikumana S."/>
            <person name="Pagni M."/>
            <person name="Petitpierre D."/>
            <person name="Requena N."/>
            <person name="Rosikiewicz P."/>
            <person name="Riley R."/>
            <person name="Saito K."/>
            <person name="San Clemente H."/>
            <person name="Shapiro H."/>
            <person name="van Tuinen D."/>
            <person name="Becard G."/>
            <person name="Bonfante P."/>
            <person name="Paszkowski U."/>
            <person name="Shachar-Hill Y."/>
            <person name="Young J.P."/>
            <person name="Sanders I.R."/>
            <person name="Henrissat B."/>
            <person name="Rensing S.A."/>
            <person name="Grigoriev I.V."/>
            <person name="Corradi N."/>
            <person name="Roux C."/>
            <person name="Martin F."/>
        </authorList>
    </citation>
    <scope>NUCLEOTIDE SEQUENCE</scope>
    <source>
        <strain evidence="2">DAOM 197198</strain>
    </source>
</reference>
<dbReference type="InterPro" id="IPR006571">
    <property type="entry name" value="TLDc_dom"/>
</dbReference>
<dbReference type="HOGENOM" id="CLU_021542_1_0_1"/>
<proteinExistence type="predicted"/>
<dbReference type="eggNOG" id="ENOG502RXJF">
    <property type="taxonomic scope" value="Eukaryota"/>
</dbReference>
<organism evidence="2">
    <name type="scientific">Rhizophagus irregularis (strain DAOM 181602 / DAOM 197198 / MUCL 43194)</name>
    <name type="common">Arbuscular mycorrhizal fungus</name>
    <name type="synonym">Glomus intraradices</name>
    <dbReference type="NCBI Taxonomy" id="747089"/>
    <lineage>
        <taxon>Eukaryota</taxon>
        <taxon>Fungi</taxon>
        <taxon>Fungi incertae sedis</taxon>
        <taxon>Mucoromycota</taxon>
        <taxon>Glomeromycotina</taxon>
        <taxon>Glomeromycetes</taxon>
        <taxon>Glomerales</taxon>
        <taxon>Glomeraceae</taxon>
        <taxon>Rhizophagus</taxon>
    </lineage>
</organism>
<dbReference type="PROSITE" id="PS51886">
    <property type="entry name" value="TLDC"/>
    <property type="match status" value="1"/>
</dbReference>
<sequence>MKEIEIWEHVLKWGLAQNPTLVTDPNVWSDDDFKTMENTLQHCLPYVRLFSLSSKEFSQKVRPYKKLLNKQLYEDLLNSYLDSDREPTENISLPRSIEIDGIIDSKIVNLNIVSIISRWIDKIDVNYKISHLRELYLPYKFRLLIRGSRDGFTPRKFHTLCDNKHNTVTFIKVRESEEILGGYNPIIWMNSNSWGKTQNSFIFSFKNRNNFKDAILSIVKDTNNALNYHTEHGPCFGKELLIYTSEDSADIDFDKTICHEQKFYEKSIRKKGEFPLEDYEWVCQEYKSSGSHGKGPVDWVIKIGDTIVVIEAKREDINQSSKLLEDRDLDAFLDEVQKKKEFVIPLNEENEKRPISVESDKIDKMFDIQIFELSLEAILTGSSEVTANIMYEDRIGDVKFVNNIDDQSARTLVYNEIKATLLM</sequence>
<feature type="domain" description="TLDc" evidence="1">
    <location>
        <begin position="106"/>
        <end position="274"/>
    </location>
</feature>
<accession>U9TDY8</accession>